<organism evidence="1 2">
    <name type="scientific">Citrobacter koseri (strain ATCC BAA-895 / CDC 4225-83 / SGSC4696)</name>
    <dbReference type="NCBI Taxonomy" id="290338"/>
    <lineage>
        <taxon>Bacteria</taxon>
        <taxon>Pseudomonadati</taxon>
        <taxon>Pseudomonadota</taxon>
        <taxon>Gammaproteobacteria</taxon>
        <taxon>Enterobacterales</taxon>
        <taxon>Enterobacteriaceae</taxon>
        <taxon>Citrobacter</taxon>
    </lineage>
</organism>
<sequence>MFRCATKKSKFCCAGWRLTPYPARHSSARYTQRPPMRAFLFMPSLEHIPVQHSRPQIIISVIN</sequence>
<dbReference type="KEGG" id="cko:CKO_04944"/>
<keyword evidence="2" id="KW-1185">Reference proteome</keyword>
<dbReference type="AlphaFoldDB" id="A8AR75"/>
<gene>
    <name evidence="1" type="ordered locus">CKO_04944</name>
</gene>
<dbReference type="STRING" id="290338.CKO_04944"/>
<protein>
    <submittedName>
        <fullName evidence="1">Uncharacterized protein</fullName>
    </submittedName>
</protein>
<evidence type="ECO:0000313" key="1">
    <source>
        <dbReference type="EMBL" id="ABV15988.1"/>
    </source>
</evidence>
<evidence type="ECO:0000313" key="2">
    <source>
        <dbReference type="Proteomes" id="UP000008148"/>
    </source>
</evidence>
<proteinExistence type="predicted"/>
<reference evidence="1 2" key="1">
    <citation type="submission" date="2007-08" db="EMBL/GenBank/DDBJ databases">
        <authorList>
            <consortium name="The Citrobacter koseri Genome Sequencing Project"/>
            <person name="McClelland M."/>
            <person name="Sanderson E.K."/>
            <person name="Porwollik S."/>
            <person name="Spieth J."/>
            <person name="Clifton W.S."/>
            <person name="Latreille P."/>
            <person name="Courtney L."/>
            <person name="Wang C."/>
            <person name="Pepin K."/>
            <person name="Bhonagiri V."/>
            <person name="Nash W."/>
            <person name="Johnson M."/>
            <person name="Thiruvilangam P."/>
            <person name="Wilson R."/>
        </authorList>
    </citation>
    <scope>NUCLEOTIDE SEQUENCE [LARGE SCALE GENOMIC DNA]</scope>
    <source>
        <strain evidence="2">ATCC BAA-895 / CDC 4225-83 / SGSC4696</strain>
    </source>
</reference>
<dbReference type="HOGENOM" id="CLU_2877687_0_0_6"/>
<dbReference type="Proteomes" id="UP000008148">
    <property type="component" value="Chromosome"/>
</dbReference>
<name>A8AR75_CITK8</name>
<accession>A8AR75</accession>
<dbReference type="EMBL" id="CP000822">
    <property type="protein sequence ID" value="ABV15988.1"/>
    <property type="molecule type" value="Genomic_DNA"/>
</dbReference>